<sequence>MAACSRTALLLCLAKTVASWTDASKPLTAEEVRNAFDGFKAFFRRDYADEDEEARRFSNFQATMETVRQHNSDEQRTWDMGLNQFSDMTDAEFESQVLMAPQKCSATGSPSYQMPSPTVPDSALEKKMDWRSYGVISEVKNQGSCGSCWAFSTAGCLEAHLAIKMRSTWKAPRLSEQQLVDCAQAPLLSTPNASVFEAVRREPAVDLEPTVVDEVRTGTYRQLFHPEQLISGKEDAANNFARGHYTIGKEIVDLVLDRIRLSVDYGKKSKISFTVWCCPQVATAVVEPYNTVLCVHSLLEHTDVTIMYDNEALYDICRRNLDIERPTYTNLNRLIAQIISSLTASLRFDGALNVDITEFQTNLVPYPRIHFMLTSYAPVISAEKAYHEQLSVAEITMSVFEPASMMVKCDPRHLAGGDVVPKDVNAAVATIKTKRTIQFVDWCPTGFKCGINYQPPTVVPGGDLAKVMRACCMISNSTAIAEVFSRIDHKFDLMYSKRAFVHHYVGEGMEEGEFSEAREDLAALEKDYEEVGIETAEGEGEEGSNLTDGLHFEPRSAGIGVKVPGGSVNITAGDEQALKRAIALVGPVSVAFQVASDFRHYSSGVYSSKVCKSGPKDVNHAVLAIGYGKDRKSGKQYWLIKNSWDYDWGEEGFFKMEAFKNMCGVADCMAYPDLGPRDPESILV</sequence>
<accession>A0A1Q9E0P4</accession>
<dbReference type="FunFam" id="1.10.287.600:FF:000005">
    <property type="entry name" value="Tubulin alpha chain"/>
    <property type="match status" value="1"/>
</dbReference>
<comment type="subcellular location">
    <subcellularLocation>
        <location evidence="3">Cell projection</location>
        <location evidence="3">Cilium</location>
    </subcellularLocation>
    <subcellularLocation>
        <location evidence="1">Cytoplasm</location>
        <location evidence="1">Cytoskeleton</location>
        <location evidence="1">Microtubule organizing center</location>
        <location evidence="1">Centrosome</location>
        <location evidence="1">Centriole</location>
    </subcellularLocation>
    <subcellularLocation>
        <location evidence="2">Nucleus</location>
    </subcellularLocation>
</comment>
<dbReference type="PROSITE" id="PS00639">
    <property type="entry name" value="THIOL_PROTEASE_HIS"/>
    <property type="match status" value="1"/>
</dbReference>
<evidence type="ECO:0000313" key="23">
    <source>
        <dbReference type="EMBL" id="OLQ00991.1"/>
    </source>
</evidence>
<dbReference type="SUPFAM" id="SSF52490">
    <property type="entry name" value="Tubulin nucleotide-binding domain-like"/>
    <property type="match status" value="1"/>
</dbReference>
<evidence type="ECO:0000256" key="9">
    <source>
        <dbReference type="ARBA" id="ARBA00022794"/>
    </source>
</evidence>
<dbReference type="SMART" id="SM00864">
    <property type="entry name" value="Tubulin"/>
    <property type="match status" value="1"/>
</dbReference>
<dbReference type="SMART" id="SM00865">
    <property type="entry name" value="Tubulin_C"/>
    <property type="match status" value="1"/>
</dbReference>
<dbReference type="InterPro" id="IPR008280">
    <property type="entry name" value="Tub_FtsZ_C"/>
</dbReference>
<keyword evidence="18" id="KW-0732">Signal</keyword>
<comment type="caution">
    <text evidence="23">The sequence shown here is derived from an EMBL/GenBank/DDBJ whole genome shotgun (WGS) entry which is preliminary data.</text>
</comment>
<organism evidence="23 24">
    <name type="scientific">Symbiodinium microadriaticum</name>
    <name type="common">Dinoflagellate</name>
    <name type="synonym">Zooxanthella microadriatica</name>
    <dbReference type="NCBI Taxonomy" id="2951"/>
    <lineage>
        <taxon>Eukaryota</taxon>
        <taxon>Sar</taxon>
        <taxon>Alveolata</taxon>
        <taxon>Dinophyceae</taxon>
        <taxon>Suessiales</taxon>
        <taxon>Symbiodiniaceae</taxon>
        <taxon>Symbiodinium</taxon>
    </lineage>
</organism>
<keyword evidence="14" id="KW-0966">Cell projection</keyword>
<dbReference type="SUPFAM" id="SSF54001">
    <property type="entry name" value="Cysteine proteinases"/>
    <property type="match status" value="2"/>
</dbReference>
<dbReference type="GO" id="GO:0030030">
    <property type="term" value="P:cell projection organization"/>
    <property type="evidence" value="ECO:0007669"/>
    <property type="project" value="UniProtKB-KW"/>
</dbReference>
<dbReference type="CDD" id="cd02186">
    <property type="entry name" value="alpha_tubulin"/>
    <property type="match status" value="1"/>
</dbReference>
<dbReference type="EMBL" id="LSRX01000308">
    <property type="protein sequence ID" value="OLQ00991.1"/>
    <property type="molecule type" value="Genomic_DNA"/>
</dbReference>
<evidence type="ECO:0000256" key="18">
    <source>
        <dbReference type="SAM" id="SignalP"/>
    </source>
</evidence>
<dbReference type="InterPro" id="IPR013201">
    <property type="entry name" value="Prot_inhib_I29"/>
</dbReference>
<evidence type="ECO:0000256" key="1">
    <source>
        <dbReference type="ARBA" id="ARBA00004114"/>
    </source>
</evidence>
<evidence type="ECO:0000259" key="20">
    <source>
        <dbReference type="SMART" id="SM00848"/>
    </source>
</evidence>
<dbReference type="Gene3D" id="3.30.1330.20">
    <property type="entry name" value="Tubulin/FtsZ, C-terminal domain"/>
    <property type="match status" value="1"/>
</dbReference>
<dbReference type="Pfam" id="PF00091">
    <property type="entry name" value="Tubulin"/>
    <property type="match status" value="1"/>
</dbReference>
<keyword evidence="7" id="KW-0493">Microtubule</keyword>
<dbReference type="InterPro" id="IPR036525">
    <property type="entry name" value="Tubulin/FtsZ_GTPase_sf"/>
</dbReference>
<dbReference type="PANTHER" id="PTHR11588">
    <property type="entry name" value="TUBULIN"/>
    <property type="match status" value="1"/>
</dbReference>
<comment type="similarity">
    <text evidence="4">Belongs to the tubulin family.</text>
</comment>
<evidence type="ECO:0000256" key="15">
    <source>
        <dbReference type="ARBA" id="ARBA00030594"/>
    </source>
</evidence>
<dbReference type="GO" id="GO:0007017">
    <property type="term" value="P:microtubule-based process"/>
    <property type="evidence" value="ECO:0007669"/>
    <property type="project" value="InterPro"/>
</dbReference>
<gene>
    <name evidence="23" type="primary">TUBA</name>
    <name evidence="23" type="ORF">AK812_SmicGene16292</name>
</gene>
<feature type="domain" description="Peptidase C1A papain C-terminal" evidence="19">
    <location>
        <begin position="124"/>
        <end position="673"/>
    </location>
</feature>
<proteinExistence type="inferred from homology"/>
<dbReference type="InterPro" id="IPR039417">
    <property type="entry name" value="Peptidase_C1A_papain-like"/>
</dbReference>
<dbReference type="AlphaFoldDB" id="A0A1Q9E0P4"/>
<dbReference type="SMART" id="SM00645">
    <property type="entry name" value="Pept_C1"/>
    <property type="match status" value="1"/>
</dbReference>
<name>A0A1Q9E0P4_SYMMI</name>
<dbReference type="PROSITE" id="PS00139">
    <property type="entry name" value="THIOL_PROTEASE_CYS"/>
    <property type="match status" value="1"/>
</dbReference>
<evidence type="ECO:0000256" key="2">
    <source>
        <dbReference type="ARBA" id="ARBA00004123"/>
    </source>
</evidence>
<dbReference type="PRINTS" id="PR01161">
    <property type="entry name" value="TUBULIN"/>
</dbReference>
<evidence type="ECO:0000256" key="16">
    <source>
        <dbReference type="ARBA" id="ARBA00046149"/>
    </source>
</evidence>
<dbReference type="InterPro" id="IPR038765">
    <property type="entry name" value="Papain-like_cys_pep_sf"/>
</dbReference>
<keyword evidence="11" id="KW-0342">GTP-binding</keyword>
<comment type="function">
    <text evidence="16">Acts as a positive regulator of hedgehog signaling and regulates ciliary function.</text>
</comment>
<dbReference type="Pfam" id="PF08246">
    <property type="entry name" value="Inhibitor_I29"/>
    <property type="match status" value="1"/>
</dbReference>
<evidence type="ECO:0000256" key="10">
    <source>
        <dbReference type="ARBA" id="ARBA00022801"/>
    </source>
</evidence>
<dbReference type="InterPro" id="IPR025661">
    <property type="entry name" value="Pept_asp_AS"/>
</dbReference>
<dbReference type="InterPro" id="IPR000668">
    <property type="entry name" value="Peptidase_C1A_C"/>
</dbReference>
<dbReference type="InterPro" id="IPR018316">
    <property type="entry name" value="Tubulin/FtsZ_2-layer-sand-dom"/>
</dbReference>
<evidence type="ECO:0000256" key="8">
    <source>
        <dbReference type="ARBA" id="ARBA00022741"/>
    </source>
</evidence>
<feature type="signal peptide" evidence="18">
    <location>
        <begin position="1"/>
        <end position="19"/>
    </location>
</feature>
<reference evidence="23 24" key="1">
    <citation type="submission" date="2016-02" db="EMBL/GenBank/DDBJ databases">
        <title>Genome analysis of coral dinoflagellate symbionts highlights evolutionary adaptations to a symbiotic lifestyle.</title>
        <authorList>
            <person name="Aranda M."/>
            <person name="Li Y."/>
            <person name="Liew Y.J."/>
            <person name="Baumgarten S."/>
            <person name="Simakov O."/>
            <person name="Wilson M."/>
            <person name="Piel J."/>
            <person name="Ashoor H."/>
            <person name="Bougouffa S."/>
            <person name="Bajic V.B."/>
            <person name="Ryu T."/>
            <person name="Ravasi T."/>
            <person name="Bayer T."/>
            <person name="Micklem G."/>
            <person name="Kim H."/>
            <person name="Bhak J."/>
            <person name="Lajeunesse T.C."/>
            <person name="Voolstra C.R."/>
        </authorList>
    </citation>
    <scope>NUCLEOTIDE SEQUENCE [LARGE SCALE GENOMIC DNA]</scope>
    <source>
        <strain evidence="23 24">CCMP2467</strain>
    </source>
</reference>
<evidence type="ECO:0000259" key="21">
    <source>
        <dbReference type="SMART" id="SM00864"/>
    </source>
</evidence>
<evidence type="ECO:0000313" key="24">
    <source>
        <dbReference type="Proteomes" id="UP000186817"/>
    </source>
</evidence>
<comment type="catalytic activity">
    <reaction evidence="17">
        <text>GTP + H2O = GDP + phosphate + H(+)</text>
        <dbReference type="Rhea" id="RHEA:19669"/>
        <dbReference type="ChEBI" id="CHEBI:15377"/>
        <dbReference type="ChEBI" id="CHEBI:15378"/>
        <dbReference type="ChEBI" id="CHEBI:37565"/>
        <dbReference type="ChEBI" id="CHEBI:43474"/>
        <dbReference type="ChEBI" id="CHEBI:58189"/>
    </reaction>
    <physiologicalReaction direction="left-to-right" evidence="17">
        <dbReference type="Rhea" id="RHEA:19670"/>
    </physiologicalReaction>
</comment>
<comment type="subunit">
    <text evidence="5">Dimer of alpha and beta chains. A typical microtubule is a hollow water-filled tube with an outer diameter of 25 nm and an inner diameter of 15 nM. Alpha-beta heterodimers associate head-to-tail to form protofilaments running lengthwise along the microtubule wall with the beta-tubulin subunit facing the microtubule plus end conferring a structural polarity. Microtubules usually have 13 protofilaments but different protofilament numbers can be found in some organisms and specialized cells.</text>
</comment>
<keyword evidence="8" id="KW-0547">Nucleotide-binding</keyword>
<evidence type="ECO:0000256" key="7">
    <source>
        <dbReference type="ARBA" id="ARBA00022701"/>
    </source>
</evidence>
<keyword evidence="9" id="KW-0970">Cilium biogenesis/degradation</keyword>
<evidence type="ECO:0000256" key="6">
    <source>
        <dbReference type="ARBA" id="ARBA00014184"/>
    </source>
</evidence>
<dbReference type="PROSITE" id="PS00640">
    <property type="entry name" value="THIOL_PROTEASE_ASN"/>
    <property type="match status" value="1"/>
</dbReference>
<evidence type="ECO:0000256" key="14">
    <source>
        <dbReference type="ARBA" id="ARBA00023273"/>
    </source>
</evidence>
<dbReference type="Pfam" id="PF00112">
    <property type="entry name" value="Peptidase_C1"/>
    <property type="match status" value="2"/>
</dbReference>
<dbReference type="GO" id="GO:0005634">
    <property type="term" value="C:nucleus"/>
    <property type="evidence" value="ECO:0007669"/>
    <property type="project" value="UniProtKB-SubCell"/>
</dbReference>
<evidence type="ECO:0000259" key="19">
    <source>
        <dbReference type="SMART" id="SM00645"/>
    </source>
</evidence>
<dbReference type="Gene3D" id="3.90.70.10">
    <property type="entry name" value="Cysteine proteinases"/>
    <property type="match status" value="2"/>
</dbReference>
<keyword evidence="13" id="KW-0539">Nucleus</keyword>
<protein>
    <recommendedName>
        <fullName evidence="6">Tubulin delta chain</fullName>
    </recommendedName>
    <alternativeName>
        <fullName evidence="15">Delta-tubulin</fullName>
    </alternativeName>
</protein>
<dbReference type="GO" id="GO:0006508">
    <property type="term" value="P:proteolysis"/>
    <property type="evidence" value="ECO:0007669"/>
    <property type="project" value="InterPro"/>
</dbReference>
<feature type="domain" description="Cathepsin propeptide inhibitor" evidence="20">
    <location>
        <begin position="36"/>
        <end position="93"/>
    </location>
</feature>
<dbReference type="InterPro" id="IPR025660">
    <property type="entry name" value="Pept_his_AS"/>
</dbReference>
<dbReference type="InterPro" id="IPR037103">
    <property type="entry name" value="Tubulin/FtsZ-like_C"/>
</dbReference>
<dbReference type="Gene3D" id="3.40.50.1440">
    <property type="entry name" value="Tubulin/FtsZ, GTPase domain"/>
    <property type="match status" value="2"/>
</dbReference>
<dbReference type="GO" id="GO:0005200">
    <property type="term" value="F:structural constituent of cytoskeleton"/>
    <property type="evidence" value="ECO:0007669"/>
    <property type="project" value="InterPro"/>
</dbReference>
<dbReference type="CDD" id="cd02248">
    <property type="entry name" value="Peptidase_C1A"/>
    <property type="match status" value="1"/>
</dbReference>
<evidence type="ECO:0000256" key="5">
    <source>
        <dbReference type="ARBA" id="ARBA00011747"/>
    </source>
</evidence>
<dbReference type="OrthoDB" id="6049624at2759"/>
<evidence type="ECO:0000256" key="4">
    <source>
        <dbReference type="ARBA" id="ARBA00009636"/>
    </source>
</evidence>
<dbReference type="Proteomes" id="UP000186817">
    <property type="component" value="Unassembled WGS sequence"/>
</dbReference>
<dbReference type="GO" id="GO:0005874">
    <property type="term" value="C:microtubule"/>
    <property type="evidence" value="ECO:0007669"/>
    <property type="project" value="UniProtKB-KW"/>
</dbReference>
<evidence type="ECO:0000256" key="12">
    <source>
        <dbReference type="ARBA" id="ARBA00023157"/>
    </source>
</evidence>
<dbReference type="InterPro" id="IPR000217">
    <property type="entry name" value="Tubulin"/>
</dbReference>
<dbReference type="InterPro" id="IPR023123">
    <property type="entry name" value="Tubulin_C"/>
</dbReference>
<keyword evidence="12" id="KW-1015">Disulfide bond</keyword>
<dbReference type="PRINTS" id="PR01224">
    <property type="entry name" value="DELTATUBULIN"/>
</dbReference>
<feature type="domain" description="Tubulin/FtsZ 2-layer sandwich" evidence="22">
    <location>
        <begin position="352"/>
        <end position="489"/>
    </location>
</feature>
<dbReference type="FunFam" id="3.30.1330.20:FF:000001">
    <property type="entry name" value="Tubulin alpha chain"/>
    <property type="match status" value="1"/>
</dbReference>
<evidence type="ECO:0000256" key="13">
    <source>
        <dbReference type="ARBA" id="ARBA00023242"/>
    </source>
</evidence>
<dbReference type="Gene3D" id="1.10.287.600">
    <property type="entry name" value="Helix hairpin bin"/>
    <property type="match status" value="1"/>
</dbReference>
<evidence type="ECO:0000256" key="3">
    <source>
        <dbReference type="ARBA" id="ARBA00004138"/>
    </source>
</evidence>
<feature type="chain" id="PRO_5012344637" description="Tubulin delta chain" evidence="18">
    <location>
        <begin position="20"/>
        <end position="684"/>
    </location>
</feature>
<dbReference type="SMART" id="SM00848">
    <property type="entry name" value="Inhibitor_I29"/>
    <property type="match status" value="1"/>
</dbReference>
<keyword evidence="24" id="KW-1185">Reference proteome</keyword>
<dbReference type="InterPro" id="IPR002967">
    <property type="entry name" value="Delta_tubulin"/>
</dbReference>
<dbReference type="GO" id="GO:0005929">
    <property type="term" value="C:cilium"/>
    <property type="evidence" value="ECO:0007669"/>
    <property type="project" value="UniProtKB-SubCell"/>
</dbReference>
<dbReference type="InterPro" id="IPR000169">
    <property type="entry name" value="Pept_cys_AS"/>
</dbReference>
<keyword evidence="10" id="KW-0378">Hydrolase</keyword>
<evidence type="ECO:0000256" key="11">
    <source>
        <dbReference type="ARBA" id="ARBA00023134"/>
    </source>
</evidence>
<dbReference type="GO" id="GO:0008234">
    <property type="term" value="F:cysteine-type peptidase activity"/>
    <property type="evidence" value="ECO:0007669"/>
    <property type="project" value="InterPro"/>
</dbReference>
<dbReference type="GO" id="GO:0005525">
    <property type="term" value="F:GTP binding"/>
    <property type="evidence" value="ECO:0007669"/>
    <property type="project" value="UniProtKB-KW"/>
</dbReference>
<evidence type="ECO:0000259" key="22">
    <source>
        <dbReference type="SMART" id="SM00865"/>
    </source>
</evidence>
<dbReference type="SUPFAM" id="SSF55307">
    <property type="entry name" value="Tubulin C-terminal domain-like"/>
    <property type="match status" value="1"/>
</dbReference>
<evidence type="ECO:0000256" key="17">
    <source>
        <dbReference type="ARBA" id="ARBA00049117"/>
    </source>
</evidence>
<feature type="domain" description="Tubulin/FtsZ GTPase" evidence="21">
    <location>
        <begin position="192"/>
        <end position="350"/>
    </location>
</feature>
<dbReference type="GO" id="GO:0005814">
    <property type="term" value="C:centriole"/>
    <property type="evidence" value="ECO:0007669"/>
    <property type="project" value="UniProtKB-SubCell"/>
</dbReference>
<dbReference type="InterPro" id="IPR003008">
    <property type="entry name" value="Tubulin_FtsZ_GTPase"/>
</dbReference>
<dbReference type="Pfam" id="PF03953">
    <property type="entry name" value="Tubulin_C"/>
    <property type="match status" value="1"/>
</dbReference>